<dbReference type="SMR" id="A0A0F5N1G2"/>
<dbReference type="InterPro" id="IPR002347">
    <property type="entry name" value="SDR_fam"/>
</dbReference>
<dbReference type="STRING" id="342002.BST15_07870"/>
<dbReference type="PRINTS" id="PR00080">
    <property type="entry name" value="SDRFAMILY"/>
</dbReference>
<evidence type="ECO:0000256" key="2">
    <source>
        <dbReference type="ARBA" id="ARBA00023002"/>
    </source>
</evidence>
<reference evidence="6 9" key="4">
    <citation type="submission" date="2018-09" db="EMBL/GenBank/DDBJ databases">
        <title>Metagenome Assembled Genomes from an Advanced Water Purification Facility.</title>
        <authorList>
            <person name="Stamps B.W."/>
            <person name="Spear J.R."/>
        </authorList>
    </citation>
    <scope>NUCLEOTIDE SEQUENCE [LARGE SCALE GENOMIC DNA]</scope>
    <source>
        <strain evidence="6">Bin_29_2</strain>
    </source>
</reference>
<dbReference type="OrthoDB" id="8991930at2"/>
<organism evidence="4 7">
    <name type="scientific">Mycolicibacter arupensis</name>
    <dbReference type="NCBI Taxonomy" id="342002"/>
    <lineage>
        <taxon>Bacteria</taxon>
        <taxon>Bacillati</taxon>
        <taxon>Actinomycetota</taxon>
        <taxon>Actinomycetes</taxon>
        <taxon>Mycobacteriales</taxon>
        <taxon>Mycobacteriaceae</taxon>
        <taxon>Mycolicibacter</taxon>
    </lineage>
</organism>
<evidence type="ECO:0000313" key="5">
    <source>
        <dbReference type="EMBL" id="OQZ99358.1"/>
    </source>
</evidence>
<dbReference type="InterPro" id="IPR036291">
    <property type="entry name" value="NAD(P)-bd_dom_sf"/>
</dbReference>
<dbReference type="Gene3D" id="3.40.50.720">
    <property type="entry name" value="NAD(P)-binding Rossmann-like Domain"/>
    <property type="match status" value="1"/>
</dbReference>
<keyword evidence="8" id="KW-1185">Reference proteome</keyword>
<protein>
    <submittedName>
        <fullName evidence="4">Ketoreductase</fullName>
    </submittedName>
    <submittedName>
        <fullName evidence="6">SDR family oxidoreductase</fullName>
    </submittedName>
</protein>
<dbReference type="Proteomes" id="UP000034416">
    <property type="component" value="Unassembled WGS sequence"/>
</dbReference>
<evidence type="ECO:0000313" key="7">
    <source>
        <dbReference type="Proteomes" id="UP000034416"/>
    </source>
</evidence>
<gene>
    <name evidence="5" type="ORF">BST15_07870</name>
    <name evidence="6" type="ORF">E6Q54_05755</name>
    <name evidence="4" type="ORF">WR43_03020</name>
</gene>
<dbReference type="GO" id="GO:0016491">
    <property type="term" value="F:oxidoreductase activity"/>
    <property type="evidence" value="ECO:0007669"/>
    <property type="project" value="UniProtKB-KW"/>
</dbReference>
<comment type="caution">
    <text evidence="4">The sequence shown here is derived from an EMBL/GenBank/DDBJ whole genome shotgun (WGS) entry which is preliminary data.</text>
</comment>
<evidence type="ECO:0000313" key="9">
    <source>
        <dbReference type="Proteomes" id="UP000321797"/>
    </source>
</evidence>
<dbReference type="GeneID" id="29696810"/>
<evidence type="ECO:0000313" key="8">
    <source>
        <dbReference type="Proteomes" id="UP000192327"/>
    </source>
</evidence>
<dbReference type="PANTHER" id="PTHR43975">
    <property type="entry name" value="ZGC:101858"/>
    <property type="match status" value="1"/>
</dbReference>
<dbReference type="Proteomes" id="UP000192327">
    <property type="component" value="Unassembled WGS sequence"/>
</dbReference>
<dbReference type="SUPFAM" id="SSF51735">
    <property type="entry name" value="NAD(P)-binding Rossmann-fold domains"/>
    <property type="match status" value="1"/>
</dbReference>
<dbReference type="EMBL" id="LASW01000006">
    <property type="protein sequence ID" value="KKC00899.1"/>
    <property type="molecule type" value="Genomic_DNA"/>
</dbReference>
<evidence type="ECO:0000313" key="4">
    <source>
        <dbReference type="EMBL" id="KKC00899.1"/>
    </source>
</evidence>
<feature type="domain" description="Ketoreductase" evidence="3">
    <location>
        <begin position="7"/>
        <end position="181"/>
    </location>
</feature>
<keyword evidence="2" id="KW-0560">Oxidoreductase</keyword>
<dbReference type="CDD" id="cd05233">
    <property type="entry name" value="SDR_c"/>
    <property type="match status" value="1"/>
</dbReference>
<sequence length="250" mass="26055">MPKFSEKTVIITGGAAGIGLAAAKLYAAQGANVLITGRRQDRLDDIARDDRAIVGLVADAGDADDVYRTIDFAMARWGRLDVIVNNAGAGVLAALADVSIEAIFNTFRINVIGPTLMAKAALPHLARSHGSIINVSSTYGSKPAAGLSHYAASKAAVEHLTRCWALELASTGIRVNAIASGPVETAFLKERMGLSEDAIKEVKALETATIPLGRRGVPDDVAAWIIKLTDPGSDWVTGQVLAVDGGLAVT</sequence>
<evidence type="ECO:0000259" key="3">
    <source>
        <dbReference type="SMART" id="SM00822"/>
    </source>
</evidence>
<dbReference type="PANTHER" id="PTHR43975:SF2">
    <property type="entry name" value="EG:BACR7A4.14 PROTEIN-RELATED"/>
    <property type="match status" value="1"/>
</dbReference>
<dbReference type="EMBL" id="SSGD01000026">
    <property type="protein sequence ID" value="TXI58365.1"/>
    <property type="molecule type" value="Genomic_DNA"/>
</dbReference>
<accession>A0A0F5N1G2</accession>
<dbReference type="SMART" id="SM00822">
    <property type="entry name" value="PKS_KR"/>
    <property type="match status" value="1"/>
</dbReference>
<dbReference type="PATRIC" id="fig|342002.3.peg.1085"/>
<dbReference type="PRINTS" id="PR00081">
    <property type="entry name" value="GDHRDH"/>
</dbReference>
<dbReference type="EMBL" id="MVHH01000011">
    <property type="protein sequence ID" value="OQZ99358.1"/>
    <property type="molecule type" value="Genomic_DNA"/>
</dbReference>
<comment type="similarity">
    <text evidence="1">Belongs to the short-chain dehydrogenases/reductases (SDR) family.</text>
</comment>
<reference evidence="5 8" key="3">
    <citation type="submission" date="2016-12" db="EMBL/GenBank/DDBJ databases">
        <title>The new phylogeny of genus Mycobacterium.</title>
        <authorList>
            <person name="Tortoli E."/>
            <person name="Trovato A."/>
            <person name="Cirillo D.M."/>
        </authorList>
    </citation>
    <scope>NUCLEOTIDE SEQUENCE [LARGE SCALE GENOMIC DNA]</scope>
    <source>
        <strain evidence="5 8">DSM 44942</strain>
    </source>
</reference>
<dbReference type="Proteomes" id="UP000321797">
    <property type="component" value="Unassembled WGS sequence"/>
</dbReference>
<evidence type="ECO:0000256" key="1">
    <source>
        <dbReference type="ARBA" id="ARBA00006484"/>
    </source>
</evidence>
<reference evidence="7" key="1">
    <citation type="submission" date="2015-04" db="EMBL/GenBank/DDBJ databases">
        <title>Genome sequence of Mycobacterium arupense GUC1.</title>
        <authorList>
            <person name="Greninger A.L."/>
            <person name="Cunningham G."/>
            <person name="Chiu C.Y."/>
            <person name="Miller S."/>
        </authorList>
    </citation>
    <scope>NUCLEOTIDE SEQUENCE [LARGE SCALE GENOMIC DNA]</scope>
    <source>
        <strain evidence="7">GUC1</strain>
    </source>
</reference>
<dbReference type="InterPro" id="IPR020904">
    <property type="entry name" value="Sc_DH/Rdtase_CS"/>
</dbReference>
<dbReference type="Pfam" id="PF13561">
    <property type="entry name" value="adh_short_C2"/>
    <property type="match status" value="1"/>
</dbReference>
<dbReference type="PROSITE" id="PS00061">
    <property type="entry name" value="ADH_SHORT"/>
    <property type="match status" value="1"/>
</dbReference>
<proteinExistence type="inferred from homology"/>
<reference evidence="4" key="2">
    <citation type="submission" date="2015-04" db="EMBL/GenBank/DDBJ databases">
        <title>Genome sequence of Mycobacterium arupense strain GUC1.</title>
        <authorList>
            <person name="Greninger A.L."/>
            <person name="Cunningham G."/>
            <person name="Chiu C.Y."/>
            <person name="Miller S."/>
        </authorList>
    </citation>
    <scope>NUCLEOTIDE SEQUENCE</scope>
    <source>
        <strain evidence="4">GUC1</strain>
    </source>
</reference>
<dbReference type="AlphaFoldDB" id="A0A0F5N1G2"/>
<dbReference type="FunFam" id="3.40.50.720:FF:000084">
    <property type="entry name" value="Short-chain dehydrogenase reductase"/>
    <property type="match status" value="1"/>
</dbReference>
<evidence type="ECO:0000313" key="6">
    <source>
        <dbReference type="EMBL" id="TXI58365.1"/>
    </source>
</evidence>
<dbReference type="RefSeq" id="WP_023363468.1">
    <property type="nucleotide sequence ID" value="NZ_JACKUJ010000017.1"/>
</dbReference>
<dbReference type="InterPro" id="IPR057326">
    <property type="entry name" value="KR_dom"/>
</dbReference>
<name>A0A0F5N1G2_9MYCO</name>